<feature type="non-terminal residue" evidence="1">
    <location>
        <position position="1"/>
    </location>
</feature>
<protein>
    <submittedName>
        <fullName evidence="1">Uncharacterized protein</fullName>
    </submittedName>
</protein>
<proteinExistence type="predicted"/>
<comment type="caution">
    <text evidence="1">The sequence shown here is derived from an EMBL/GenBank/DDBJ whole genome shotgun (WGS) entry which is preliminary data.</text>
</comment>
<dbReference type="EMBL" id="JAAMOD010000755">
    <property type="protein sequence ID" value="KAF5227014.1"/>
    <property type="molecule type" value="Genomic_DNA"/>
</dbReference>
<accession>A0AAN5YY54</accession>
<evidence type="ECO:0000313" key="1">
    <source>
        <dbReference type="EMBL" id="KAF5227014.1"/>
    </source>
</evidence>
<reference evidence="1 2" key="1">
    <citation type="submission" date="2020-02" db="EMBL/GenBank/DDBJ databases">
        <title>Identification and distribution of gene clusters putatively required for synthesis of sphingolipid metabolism inhibitors in phylogenetically diverse species of the filamentous fungus Fusarium.</title>
        <authorList>
            <person name="Kim H.-S."/>
            <person name="Busman M."/>
            <person name="Brown D.W."/>
            <person name="Divon H."/>
            <person name="Uhlig S."/>
            <person name="Proctor R.H."/>
        </authorList>
    </citation>
    <scope>NUCLEOTIDE SEQUENCE [LARGE SCALE GENOMIC DNA]</scope>
    <source>
        <strain evidence="1 2">NRRL 2903</strain>
    </source>
</reference>
<dbReference type="AlphaFoldDB" id="A0AAN5YY54"/>
<keyword evidence="2" id="KW-1185">Reference proteome</keyword>
<evidence type="ECO:0000313" key="2">
    <source>
        <dbReference type="Proteomes" id="UP000537989"/>
    </source>
</evidence>
<sequence length="339" mass="39659">KGEKQALVSWLGSVDHIQNAKDIEKLPKPIPLRSPYPELQPPRPDCFKCTHTPTCQQIFAQRRPAKGSQSTSQESPDFRIGIYCQRIFCSGPRSEYFEVNPDAELAEPSDQEVAIKDFFTNRSLLVQKDASMMEQPDQFMQPSPWLDRVGCITHLQGFADKKDFLRSLISLDLDLSLERLEESDDFIYLMVFQVLDQLIWETQGFIYRHEIPLSARFEVARYDINTASRKPFNFRHKQETKRRYASILKQLMVYTLRCLALDDPAERPPFKVNRQQQKAYEDLIDVGDRIEEHWIVARGQLSDQKLCQLLEELKLETLRLFMAILRQQTKDFEHESIMV</sequence>
<feature type="non-terminal residue" evidence="1">
    <location>
        <position position="339"/>
    </location>
</feature>
<name>A0AAN5YY54_FUSAU</name>
<organism evidence="1 2">
    <name type="scientific">Fusarium austroamericanum</name>
    <dbReference type="NCBI Taxonomy" id="282268"/>
    <lineage>
        <taxon>Eukaryota</taxon>
        <taxon>Fungi</taxon>
        <taxon>Dikarya</taxon>
        <taxon>Ascomycota</taxon>
        <taxon>Pezizomycotina</taxon>
        <taxon>Sordariomycetes</taxon>
        <taxon>Hypocreomycetidae</taxon>
        <taxon>Hypocreales</taxon>
        <taxon>Nectriaceae</taxon>
        <taxon>Fusarium</taxon>
    </lineage>
</organism>
<gene>
    <name evidence="1" type="ORF">FAUST_12049</name>
</gene>
<dbReference type="Proteomes" id="UP000537989">
    <property type="component" value="Unassembled WGS sequence"/>
</dbReference>